<keyword evidence="1" id="KW-0812">Transmembrane</keyword>
<accession>A0AAW0ILN0</accession>
<dbReference type="EMBL" id="PKMF04001015">
    <property type="protein sequence ID" value="KAK7815350.1"/>
    <property type="molecule type" value="Genomic_DNA"/>
</dbReference>
<dbReference type="AlphaFoldDB" id="A0AAW0ILN0"/>
<organism evidence="2 3">
    <name type="scientific">Quercus suber</name>
    <name type="common">Cork oak</name>
    <dbReference type="NCBI Taxonomy" id="58331"/>
    <lineage>
        <taxon>Eukaryota</taxon>
        <taxon>Viridiplantae</taxon>
        <taxon>Streptophyta</taxon>
        <taxon>Embryophyta</taxon>
        <taxon>Tracheophyta</taxon>
        <taxon>Spermatophyta</taxon>
        <taxon>Magnoliopsida</taxon>
        <taxon>eudicotyledons</taxon>
        <taxon>Gunneridae</taxon>
        <taxon>Pentapetalae</taxon>
        <taxon>rosids</taxon>
        <taxon>fabids</taxon>
        <taxon>Fagales</taxon>
        <taxon>Fagaceae</taxon>
        <taxon>Quercus</taxon>
    </lineage>
</organism>
<reference evidence="2 3" key="1">
    <citation type="journal article" date="2018" name="Sci. Data">
        <title>The draft genome sequence of cork oak.</title>
        <authorList>
            <person name="Ramos A.M."/>
            <person name="Usie A."/>
            <person name="Barbosa P."/>
            <person name="Barros P.M."/>
            <person name="Capote T."/>
            <person name="Chaves I."/>
            <person name="Simoes F."/>
            <person name="Abreu I."/>
            <person name="Carrasquinho I."/>
            <person name="Faro C."/>
            <person name="Guimaraes J.B."/>
            <person name="Mendonca D."/>
            <person name="Nobrega F."/>
            <person name="Rodrigues L."/>
            <person name="Saibo N.J.M."/>
            <person name="Varela M.C."/>
            <person name="Egas C."/>
            <person name="Matos J."/>
            <person name="Miguel C.M."/>
            <person name="Oliveira M.M."/>
            <person name="Ricardo C.P."/>
            <person name="Goncalves S."/>
        </authorList>
    </citation>
    <scope>NUCLEOTIDE SEQUENCE [LARGE SCALE GENOMIC DNA]</scope>
    <source>
        <strain evidence="3">cv. HL8</strain>
    </source>
</reference>
<dbReference type="Gene3D" id="2.40.50.100">
    <property type="match status" value="1"/>
</dbReference>
<feature type="transmembrane region" description="Helical" evidence="1">
    <location>
        <begin position="21"/>
        <end position="40"/>
    </location>
</feature>
<evidence type="ECO:0000313" key="2">
    <source>
        <dbReference type="EMBL" id="KAK7815350.1"/>
    </source>
</evidence>
<gene>
    <name evidence="2" type="primary">GDH2_4</name>
    <name evidence="2" type="ORF">CFP56_001728</name>
</gene>
<keyword evidence="1" id="KW-0472">Membrane</keyword>
<sequence length="99" mass="11046">MASSRAASCLRISVFHRRFASVTELLYLILILGIVDITSLLDSLKINLPIVLILFFCILRAVVKDLKDLDSHEWINVEGNSDTVSITNHAQDYLGDVVC</sequence>
<keyword evidence="3" id="KW-1185">Reference proteome</keyword>
<comment type="caution">
    <text evidence="2">The sequence shown here is derived from an EMBL/GenBank/DDBJ whole genome shotgun (WGS) entry which is preliminary data.</text>
</comment>
<name>A0AAW0ILN0_QUESU</name>
<evidence type="ECO:0000256" key="1">
    <source>
        <dbReference type="SAM" id="Phobius"/>
    </source>
</evidence>
<keyword evidence="1" id="KW-1133">Transmembrane helix</keyword>
<protein>
    <submittedName>
        <fullName evidence="2">Glycine cleavage system h protein 2</fullName>
    </submittedName>
</protein>
<dbReference type="InterPro" id="IPR011053">
    <property type="entry name" value="Single_hybrid_motif"/>
</dbReference>
<dbReference type="Proteomes" id="UP000237347">
    <property type="component" value="Unassembled WGS sequence"/>
</dbReference>
<feature type="transmembrane region" description="Helical" evidence="1">
    <location>
        <begin position="46"/>
        <end position="63"/>
    </location>
</feature>
<evidence type="ECO:0000313" key="3">
    <source>
        <dbReference type="Proteomes" id="UP000237347"/>
    </source>
</evidence>
<proteinExistence type="predicted"/>
<dbReference type="SUPFAM" id="SSF51230">
    <property type="entry name" value="Single hybrid motif"/>
    <property type="match status" value="1"/>
</dbReference>